<evidence type="ECO:0000259" key="3">
    <source>
        <dbReference type="Pfam" id="PF00085"/>
    </source>
</evidence>
<evidence type="ECO:0000256" key="2">
    <source>
        <dbReference type="SAM" id="SignalP"/>
    </source>
</evidence>
<protein>
    <recommendedName>
        <fullName evidence="3">Thioredoxin domain-containing protein</fullName>
    </recommendedName>
</protein>
<dbReference type="InterPro" id="IPR013766">
    <property type="entry name" value="Thioredoxin_domain"/>
</dbReference>
<dbReference type="EMBL" id="HBHR01020225">
    <property type="protein sequence ID" value="CAD9871653.1"/>
    <property type="molecule type" value="Transcribed_RNA"/>
</dbReference>
<proteinExistence type="predicted"/>
<sequence length="167" mass="19102">MVRSSCIVVCLLFCFISCMGFLNNHTPRKRLLQPSTNNRQKISLNELSEPVRSGEEYENSEMVFAVQNMEELQEKLDKSGQYDAVVVKVYSESCRACKFMTAQFVKVLEENPNILGLKINGGMYPELSKKLGVRGVPTFIMYINGERVDHFYAKTRDALEENIEVNM</sequence>
<dbReference type="AlphaFoldDB" id="A0A7S2V7D3"/>
<dbReference type="Pfam" id="PF00085">
    <property type="entry name" value="Thioredoxin"/>
    <property type="match status" value="1"/>
</dbReference>
<keyword evidence="2" id="KW-0732">Signal</keyword>
<dbReference type="SUPFAM" id="SSF52833">
    <property type="entry name" value="Thioredoxin-like"/>
    <property type="match status" value="1"/>
</dbReference>
<accession>A0A7S2V7D3</accession>
<dbReference type="InterPro" id="IPR036249">
    <property type="entry name" value="Thioredoxin-like_sf"/>
</dbReference>
<name>A0A7S2V7D3_9STRA</name>
<dbReference type="Gene3D" id="3.40.30.10">
    <property type="entry name" value="Glutaredoxin"/>
    <property type="match status" value="1"/>
</dbReference>
<dbReference type="PANTHER" id="PTHR46115">
    <property type="entry name" value="THIOREDOXIN-LIKE PROTEIN 1"/>
    <property type="match status" value="1"/>
</dbReference>
<keyword evidence="1" id="KW-1015">Disulfide bond</keyword>
<evidence type="ECO:0000313" key="4">
    <source>
        <dbReference type="EMBL" id="CAD9871653.1"/>
    </source>
</evidence>
<organism evidence="4">
    <name type="scientific">Fibrocapsa japonica</name>
    <dbReference type="NCBI Taxonomy" id="94617"/>
    <lineage>
        <taxon>Eukaryota</taxon>
        <taxon>Sar</taxon>
        <taxon>Stramenopiles</taxon>
        <taxon>Ochrophyta</taxon>
        <taxon>Raphidophyceae</taxon>
        <taxon>Chattonellales</taxon>
        <taxon>Chattonellaceae</taxon>
        <taxon>Fibrocapsa</taxon>
    </lineage>
</organism>
<dbReference type="CDD" id="cd02947">
    <property type="entry name" value="TRX_family"/>
    <property type="match status" value="1"/>
</dbReference>
<feature type="chain" id="PRO_5031344231" description="Thioredoxin domain-containing protein" evidence="2">
    <location>
        <begin position="21"/>
        <end position="167"/>
    </location>
</feature>
<gene>
    <name evidence="4" type="ORF">FJAP1339_LOCUS10293</name>
</gene>
<feature type="signal peptide" evidence="2">
    <location>
        <begin position="1"/>
        <end position="20"/>
    </location>
</feature>
<feature type="domain" description="Thioredoxin" evidence="3">
    <location>
        <begin position="67"/>
        <end position="163"/>
    </location>
</feature>
<evidence type="ECO:0000256" key="1">
    <source>
        <dbReference type="ARBA" id="ARBA00023157"/>
    </source>
</evidence>
<reference evidence="4" key="1">
    <citation type="submission" date="2021-01" db="EMBL/GenBank/DDBJ databases">
        <authorList>
            <person name="Corre E."/>
            <person name="Pelletier E."/>
            <person name="Niang G."/>
            <person name="Scheremetjew M."/>
            <person name="Finn R."/>
            <person name="Kale V."/>
            <person name="Holt S."/>
            <person name="Cochrane G."/>
            <person name="Meng A."/>
            <person name="Brown T."/>
            <person name="Cohen L."/>
        </authorList>
    </citation>
    <scope>NUCLEOTIDE SEQUENCE</scope>
    <source>
        <strain evidence="4">CCMP1661</strain>
    </source>
</reference>